<evidence type="ECO:0000256" key="1">
    <source>
        <dbReference type="ARBA" id="ARBA00005417"/>
    </source>
</evidence>
<dbReference type="CDD" id="cd03235">
    <property type="entry name" value="ABC_Metallic_Cations"/>
    <property type="match status" value="1"/>
</dbReference>
<dbReference type="RefSeq" id="WP_012507039.1">
    <property type="nucleotide sequence ID" value="NC_011060.1"/>
</dbReference>
<dbReference type="InterPro" id="IPR003593">
    <property type="entry name" value="AAA+_ATPase"/>
</dbReference>
<dbReference type="PANTHER" id="PTHR42734:SF17">
    <property type="entry name" value="METAL TRANSPORT SYSTEM ATP-BINDING PROTEIN TM_0124-RELATED"/>
    <property type="match status" value="1"/>
</dbReference>
<dbReference type="Gene3D" id="3.40.50.300">
    <property type="entry name" value="P-loop containing nucleotide triphosphate hydrolases"/>
    <property type="match status" value="1"/>
</dbReference>
<dbReference type="GO" id="GO:0016887">
    <property type="term" value="F:ATP hydrolysis activity"/>
    <property type="evidence" value="ECO:0007669"/>
    <property type="project" value="InterPro"/>
</dbReference>
<organism evidence="6 7">
    <name type="scientific">Pelodictyon phaeoclathratiforme (strain DSM 5477 / BU-1)</name>
    <dbReference type="NCBI Taxonomy" id="324925"/>
    <lineage>
        <taxon>Bacteria</taxon>
        <taxon>Pseudomonadati</taxon>
        <taxon>Chlorobiota</taxon>
        <taxon>Chlorobiia</taxon>
        <taxon>Chlorobiales</taxon>
        <taxon>Chlorobiaceae</taxon>
        <taxon>Chlorobium/Pelodictyon group</taxon>
        <taxon>Pelodictyon</taxon>
    </lineage>
</organism>
<dbReference type="PROSITE" id="PS50893">
    <property type="entry name" value="ABC_TRANSPORTER_2"/>
    <property type="match status" value="1"/>
</dbReference>
<keyword evidence="2" id="KW-0813">Transport</keyword>
<evidence type="ECO:0000256" key="2">
    <source>
        <dbReference type="ARBA" id="ARBA00022448"/>
    </source>
</evidence>
<evidence type="ECO:0000313" key="7">
    <source>
        <dbReference type="Proteomes" id="UP000002724"/>
    </source>
</evidence>
<evidence type="ECO:0000259" key="5">
    <source>
        <dbReference type="PROSITE" id="PS50893"/>
    </source>
</evidence>
<evidence type="ECO:0000256" key="4">
    <source>
        <dbReference type="ARBA" id="ARBA00022840"/>
    </source>
</evidence>
<dbReference type="AlphaFoldDB" id="B4SBC2"/>
<sequence length="222" mass="23985">MTTPVIECNRLSVELGGVMVLDGVTLSVCKGDYLGLVGPNGGGKTTLLRVILGLEKSSGGSVSVFGALPGSFPERIGYVPQRLFFDREFPISVRELVLMGRLSKKKLFQHFNRIDREKADAALGVAGLERLADRRIGTLSGGELQRTLIARALAGEPELLLLDEPTASVDPQMKTTIYDLLDNQKKKLTIVLVSHDIGGIKDHVSGIATLNTTLYAPRDICL</sequence>
<dbReference type="Pfam" id="PF00005">
    <property type="entry name" value="ABC_tran"/>
    <property type="match status" value="1"/>
</dbReference>
<reference evidence="6 7" key="1">
    <citation type="submission" date="2008-06" db="EMBL/GenBank/DDBJ databases">
        <title>Complete sequence of Pelodictyon phaeoclathratiforme BU-1.</title>
        <authorList>
            <consortium name="US DOE Joint Genome Institute"/>
            <person name="Lucas S."/>
            <person name="Copeland A."/>
            <person name="Lapidus A."/>
            <person name="Glavina del Rio T."/>
            <person name="Dalin E."/>
            <person name="Tice H."/>
            <person name="Bruce D."/>
            <person name="Goodwin L."/>
            <person name="Pitluck S."/>
            <person name="Schmutz J."/>
            <person name="Larimer F."/>
            <person name="Land M."/>
            <person name="Hauser L."/>
            <person name="Kyrpides N."/>
            <person name="Mikhailova N."/>
            <person name="Liu Z."/>
            <person name="Li T."/>
            <person name="Zhao F."/>
            <person name="Overmann J."/>
            <person name="Bryant D.A."/>
            <person name="Richardson P."/>
        </authorList>
    </citation>
    <scope>NUCLEOTIDE SEQUENCE [LARGE SCALE GENOMIC DNA]</scope>
    <source>
        <strain evidence="7">DSM 5477 / BU-1</strain>
    </source>
</reference>
<dbReference type="SUPFAM" id="SSF52540">
    <property type="entry name" value="P-loop containing nucleoside triphosphate hydrolases"/>
    <property type="match status" value="1"/>
</dbReference>
<dbReference type="GO" id="GO:0005524">
    <property type="term" value="F:ATP binding"/>
    <property type="evidence" value="ECO:0007669"/>
    <property type="project" value="UniProtKB-KW"/>
</dbReference>
<dbReference type="InterPro" id="IPR027417">
    <property type="entry name" value="P-loop_NTPase"/>
</dbReference>
<evidence type="ECO:0000256" key="3">
    <source>
        <dbReference type="ARBA" id="ARBA00022741"/>
    </source>
</evidence>
<keyword evidence="7" id="KW-1185">Reference proteome</keyword>
<dbReference type="SMART" id="SM00382">
    <property type="entry name" value="AAA"/>
    <property type="match status" value="1"/>
</dbReference>
<dbReference type="EMBL" id="CP001110">
    <property type="protein sequence ID" value="ACF42543.1"/>
    <property type="molecule type" value="Genomic_DNA"/>
</dbReference>
<gene>
    <name evidence="6" type="ordered locus">Ppha_0206</name>
</gene>
<proteinExistence type="inferred from homology"/>
<keyword evidence="4" id="KW-0067">ATP-binding</keyword>
<dbReference type="Proteomes" id="UP000002724">
    <property type="component" value="Chromosome"/>
</dbReference>
<dbReference type="KEGG" id="pph:Ppha_0206"/>
<name>B4SBC2_PELPB</name>
<comment type="similarity">
    <text evidence="1">Belongs to the ABC transporter superfamily.</text>
</comment>
<dbReference type="STRING" id="324925.Ppha_0206"/>
<feature type="domain" description="ABC transporter" evidence="5">
    <location>
        <begin position="6"/>
        <end position="222"/>
    </location>
</feature>
<protein>
    <submittedName>
        <fullName evidence="6">ABC transporter related</fullName>
    </submittedName>
</protein>
<dbReference type="PANTHER" id="PTHR42734">
    <property type="entry name" value="METAL TRANSPORT SYSTEM ATP-BINDING PROTEIN TM_0124-RELATED"/>
    <property type="match status" value="1"/>
</dbReference>
<accession>B4SBC2</accession>
<dbReference type="OrthoDB" id="9806726at2"/>
<keyword evidence="3" id="KW-0547">Nucleotide-binding</keyword>
<dbReference type="InterPro" id="IPR050153">
    <property type="entry name" value="Metal_Ion_Import_ABC"/>
</dbReference>
<dbReference type="eggNOG" id="COG1121">
    <property type="taxonomic scope" value="Bacteria"/>
</dbReference>
<dbReference type="HOGENOM" id="CLU_000604_1_11_10"/>
<evidence type="ECO:0000313" key="6">
    <source>
        <dbReference type="EMBL" id="ACF42543.1"/>
    </source>
</evidence>
<dbReference type="InterPro" id="IPR003439">
    <property type="entry name" value="ABC_transporter-like_ATP-bd"/>
</dbReference>